<keyword evidence="3" id="KW-1185">Reference proteome</keyword>
<feature type="chain" id="PRO_5026950988" description="Secreted protein" evidence="1">
    <location>
        <begin position="24"/>
        <end position="145"/>
    </location>
</feature>
<dbReference type="AlphaFoldDB" id="A0A6M1T2S7"/>
<evidence type="ECO:0000313" key="3">
    <source>
        <dbReference type="Proteomes" id="UP000473278"/>
    </source>
</evidence>
<feature type="signal peptide" evidence="1">
    <location>
        <begin position="1"/>
        <end position="23"/>
    </location>
</feature>
<dbReference type="Proteomes" id="UP000473278">
    <property type="component" value="Unassembled WGS sequence"/>
</dbReference>
<evidence type="ECO:0000313" key="2">
    <source>
        <dbReference type="EMBL" id="NGP76305.1"/>
    </source>
</evidence>
<keyword evidence="1" id="KW-0732">Signal</keyword>
<sequence>MKLIKIASCFFIMTFGVILTSNAQSSSNQFFPFGATIDVCGELVDFEGVFHPVFKIGDNGGFQVLDHINARGTGVGQTSGTVYNWNDTINFHLKLAGASTQTRGQTWVLVPRGGGETLLLKSILHITLNQNSFNVTVDNFSVSCL</sequence>
<reference evidence="2 3" key="1">
    <citation type="submission" date="2020-02" db="EMBL/GenBank/DDBJ databases">
        <title>Balneolaceae bacterium YR4-1, complete genome.</title>
        <authorList>
            <person name="Li Y."/>
            <person name="Wu S."/>
        </authorList>
    </citation>
    <scope>NUCLEOTIDE SEQUENCE [LARGE SCALE GENOMIC DNA]</scope>
    <source>
        <strain evidence="2 3">YR4-1</strain>
    </source>
</reference>
<name>A0A6M1T2S7_9BACT</name>
<dbReference type="EMBL" id="JAALLT010000002">
    <property type="protein sequence ID" value="NGP76305.1"/>
    <property type="molecule type" value="Genomic_DNA"/>
</dbReference>
<proteinExistence type="predicted"/>
<gene>
    <name evidence="2" type="ORF">G3570_06655</name>
</gene>
<comment type="caution">
    <text evidence="2">The sequence shown here is derived from an EMBL/GenBank/DDBJ whole genome shotgun (WGS) entry which is preliminary data.</text>
</comment>
<organism evidence="2 3">
    <name type="scientific">Halalkalibaculum roseum</name>
    <dbReference type="NCBI Taxonomy" id="2709311"/>
    <lineage>
        <taxon>Bacteria</taxon>
        <taxon>Pseudomonadati</taxon>
        <taxon>Balneolota</taxon>
        <taxon>Balneolia</taxon>
        <taxon>Balneolales</taxon>
        <taxon>Balneolaceae</taxon>
        <taxon>Halalkalibaculum</taxon>
    </lineage>
</organism>
<evidence type="ECO:0008006" key="4">
    <source>
        <dbReference type="Google" id="ProtNLM"/>
    </source>
</evidence>
<accession>A0A6M1T2S7</accession>
<evidence type="ECO:0000256" key="1">
    <source>
        <dbReference type="SAM" id="SignalP"/>
    </source>
</evidence>
<protein>
    <recommendedName>
        <fullName evidence="4">Secreted protein</fullName>
    </recommendedName>
</protein>
<dbReference type="RefSeq" id="WP_165140537.1">
    <property type="nucleotide sequence ID" value="NZ_JAALLT010000002.1"/>
</dbReference>